<dbReference type="EMBL" id="JACHEX010000001">
    <property type="protein sequence ID" value="MBB6061761.1"/>
    <property type="molecule type" value="Genomic_DNA"/>
</dbReference>
<dbReference type="InterPro" id="IPR002346">
    <property type="entry name" value="Mopterin_DH_FAD-bd"/>
</dbReference>
<dbReference type="Pfam" id="PF03450">
    <property type="entry name" value="CO_deh_flav_C"/>
    <property type="match status" value="1"/>
</dbReference>
<protein>
    <submittedName>
        <fullName evidence="5">Xanthine dehydrogenase FAD-binding subunit</fullName>
        <ecNumber evidence="5">1.17.1.4</ecNumber>
    </submittedName>
</protein>
<dbReference type="EC" id="1.17.1.4" evidence="5"/>
<evidence type="ECO:0000256" key="2">
    <source>
        <dbReference type="ARBA" id="ARBA00022827"/>
    </source>
</evidence>
<dbReference type="SUPFAM" id="SSF55447">
    <property type="entry name" value="CO dehydrogenase flavoprotein C-terminal domain-like"/>
    <property type="match status" value="1"/>
</dbReference>
<dbReference type="SMART" id="SM01092">
    <property type="entry name" value="CO_deh_flav_C"/>
    <property type="match status" value="1"/>
</dbReference>
<dbReference type="InterPro" id="IPR036683">
    <property type="entry name" value="CO_DH_flav_C_dom_sf"/>
</dbReference>
<feature type="domain" description="FAD-binding PCMH-type" evidence="4">
    <location>
        <begin position="1"/>
        <end position="167"/>
    </location>
</feature>
<keyword evidence="1" id="KW-0285">Flavoprotein</keyword>
<evidence type="ECO:0000313" key="6">
    <source>
        <dbReference type="Proteomes" id="UP000555828"/>
    </source>
</evidence>
<dbReference type="Gene3D" id="3.30.465.10">
    <property type="match status" value="1"/>
</dbReference>
<keyword evidence="2" id="KW-0274">FAD</keyword>
<dbReference type="PANTHER" id="PTHR42659:SF2">
    <property type="entry name" value="XANTHINE DEHYDROGENASE SUBUNIT C-RELATED"/>
    <property type="match status" value="1"/>
</dbReference>
<gene>
    <name evidence="5" type="ORF">HNP65_000183</name>
</gene>
<evidence type="ECO:0000313" key="5">
    <source>
        <dbReference type="EMBL" id="MBB6061761.1"/>
    </source>
</evidence>
<dbReference type="InterPro" id="IPR005107">
    <property type="entry name" value="CO_DH_flav_C"/>
</dbReference>
<dbReference type="InterPro" id="IPR016169">
    <property type="entry name" value="FAD-bd_PCMH_sub2"/>
</dbReference>
<name>A0A841GTJ6_9BACT</name>
<organism evidence="5 6">
    <name type="scientific">Thermosipho japonicus</name>
    <dbReference type="NCBI Taxonomy" id="90323"/>
    <lineage>
        <taxon>Bacteria</taxon>
        <taxon>Thermotogati</taxon>
        <taxon>Thermotogota</taxon>
        <taxon>Thermotogae</taxon>
        <taxon>Thermotogales</taxon>
        <taxon>Fervidobacteriaceae</taxon>
        <taxon>Thermosipho</taxon>
    </lineage>
</organism>
<keyword evidence="6" id="KW-1185">Reference proteome</keyword>
<sequence>MIKNYFLPKTVEELSEIKASTKGFLFSGGTDLFVKMRANAIKTDTVIDTKAIIEGPKISDKLFIPLNFTYSQLREYLKDNNINEYLNNVIRLIGSPMIRNRGTPVGNIANASPAGDFVLASYLLNAKVIVKPSNKKIPIEDFIKGPGKIELEDNEFIFGVELDIKNDYKFYFEKVGRRNAMIISIASIAILLKESSNKIDDIAICYGSVGPTILREKLLEEKVKGKEISLELFEYLASEYEKLSNPITDVRASKEYRKQLVYNLMIKAYYNLKEKKVVDI</sequence>
<accession>A0A841GTJ6</accession>
<reference evidence="5 6" key="1">
    <citation type="submission" date="2020-08" db="EMBL/GenBank/DDBJ databases">
        <title>Genomic Encyclopedia of Type Strains, Phase IV (KMG-IV): sequencing the most valuable type-strain genomes for metagenomic binning, comparative biology and taxonomic classification.</title>
        <authorList>
            <person name="Goeker M."/>
        </authorList>
    </citation>
    <scope>NUCLEOTIDE SEQUENCE [LARGE SCALE GENOMIC DNA]</scope>
    <source>
        <strain evidence="5 6">DSM 13481</strain>
    </source>
</reference>
<dbReference type="AlphaFoldDB" id="A0A841GTJ6"/>
<dbReference type="RefSeq" id="WP_184618526.1">
    <property type="nucleotide sequence ID" value="NZ_JACHEX010000001.1"/>
</dbReference>
<dbReference type="GO" id="GO:0004854">
    <property type="term" value="F:xanthine dehydrogenase activity"/>
    <property type="evidence" value="ECO:0007669"/>
    <property type="project" value="UniProtKB-EC"/>
</dbReference>
<dbReference type="GO" id="GO:0071949">
    <property type="term" value="F:FAD binding"/>
    <property type="evidence" value="ECO:0007669"/>
    <property type="project" value="InterPro"/>
</dbReference>
<dbReference type="Pfam" id="PF00941">
    <property type="entry name" value="FAD_binding_5"/>
    <property type="match status" value="1"/>
</dbReference>
<evidence type="ECO:0000256" key="3">
    <source>
        <dbReference type="ARBA" id="ARBA00023002"/>
    </source>
</evidence>
<comment type="caution">
    <text evidence="5">The sequence shown here is derived from an EMBL/GenBank/DDBJ whole genome shotgun (WGS) entry which is preliminary data.</text>
</comment>
<dbReference type="InterPro" id="IPR036318">
    <property type="entry name" value="FAD-bd_PCMH-like_sf"/>
</dbReference>
<dbReference type="InterPro" id="IPR051312">
    <property type="entry name" value="Diverse_Substr_Oxidored"/>
</dbReference>
<evidence type="ECO:0000259" key="4">
    <source>
        <dbReference type="PROSITE" id="PS51387"/>
    </source>
</evidence>
<keyword evidence="3 5" id="KW-0560">Oxidoreductase</keyword>
<dbReference type="Proteomes" id="UP000555828">
    <property type="component" value="Unassembled WGS sequence"/>
</dbReference>
<dbReference type="InterPro" id="IPR016166">
    <property type="entry name" value="FAD-bd_PCMH"/>
</dbReference>
<dbReference type="Gene3D" id="3.30.390.50">
    <property type="entry name" value="CO dehydrogenase flavoprotein, C-terminal domain"/>
    <property type="match status" value="1"/>
</dbReference>
<proteinExistence type="predicted"/>
<evidence type="ECO:0000256" key="1">
    <source>
        <dbReference type="ARBA" id="ARBA00022630"/>
    </source>
</evidence>
<dbReference type="PROSITE" id="PS51387">
    <property type="entry name" value="FAD_PCMH"/>
    <property type="match status" value="1"/>
</dbReference>
<dbReference type="PANTHER" id="PTHR42659">
    <property type="entry name" value="XANTHINE DEHYDROGENASE SUBUNIT C-RELATED"/>
    <property type="match status" value="1"/>
</dbReference>
<dbReference type="SUPFAM" id="SSF56176">
    <property type="entry name" value="FAD-binding/transporter-associated domain-like"/>
    <property type="match status" value="1"/>
</dbReference>